<proteinExistence type="predicted"/>
<dbReference type="AlphaFoldDB" id="A0A2P2PVA0"/>
<dbReference type="EMBL" id="GGEC01078170">
    <property type="protein sequence ID" value="MBX58654.1"/>
    <property type="molecule type" value="Transcribed_RNA"/>
</dbReference>
<organism evidence="1">
    <name type="scientific">Rhizophora mucronata</name>
    <name type="common">Asiatic mangrove</name>
    <dbReference type="NCBI Taxonomy" id="61149"/>
    <lineage>
        <taxon>Eukaryota</taxon>
        <taxon>Viridiplantae</taxon>
        <taxon>Streptophyta</taxon>
        <taxon>Embryophyta</taxon>
        <taxon>Tracheophyta</taxon>
        <taxon>Spermatophyta</taxon>
        <taxon>Magnoliopsida</taxon>
        <taxon>eudicotyledons</taxon>
        <taxon>Gunneridae</taxon>
        <taxon>Pentapetalae</taxon>
        <taxon>rosids</taxon>
        <taxon>fabids</taxon>
        <taxon>Malpighiales</taxon>
        <taxon>Rhizophoraceae</taxon>
        <taxon>Rhizophora</taxon>
    </lineage>
</organism>
<evidence type="ECO:0000313" key="1">
    <source>
        <dbReference type="EMBL" id="MBX58654.1"/>
    </source>
</evidence>
<name>A0A2P2PVA0_RHIMU</name>
<accession>A0A2P2PVA0</accession>
<reference evidence="1" key="1">
    <citation type="submission" date="2018-02" db="EMBL/GenBank/DDBJ databases">
        <title>Rhizophora mucronata_Transcriptome.</title>
        <authorList>
            <person name="Meera S.P."/>
            <person name="Sreeshan A."/>
            <person name="Augustine A."/>
        </authorList>
    </citation>
    <scope>NUCLEOTIDE SEQUENCE</scope>
    <source>
        <tissue evidence="1">Leaf</tissue>
    </source>
</reference>
<protein>
    <submittedName>
        <fullName evidence="1">Uncharacterized protein</fullName>
    </submittedName>
</protein>
<sequence>MGNSWGFDTFILEGFYYYNQCSKVNFMP</sequence>